<accession>A0AAD4Y0N8</accession>
<reference evidence="1" key="1">
    <citation type="submission" date="2022-03" db="EMBL/GenBank/DDBJ databases">
        <title>Genomic analyses of argali, domestic sheep and their hybrids provide insights into chromosomal evolution, heterosis and genetic basis of agronomic traits.</title>
        <authorList>
            <person name="Li M."/>
        </authorList>
    </citation>
    <scope>NUCLEOTIDE SEQUENCE</scope>
    <source>
        <strain evidence="1">CAU-MHL-2022a</strain>
        <tissue evidence="1">Skin</tissue>
    </source>
</reference>
<dbReference type="Proteomes" id="UP001214576">
    <property type="component" value="Unassembled WGS sequence"/>
</dbReference>
<name>A0AAD4Y0N8_OVIAM</name>
<dbReference type="AlphaFoldDB" id="A0AAD4Y0N8"/>
<evidence type="ECO:0000313" key="2">
    <source>
        <dbReference type="Proteomes" id="UP001214576"/>
    </source>
</evidence>
<sequence length="122" mass="13512">MKGTQSITLVLNSVQREVLKQSLDDVMIAKEGSLEVSMKILPSGEQDSPGVSMLVVEMSHFKQTHQQGNGFKEITSQERKVAEVTKPVPSLTSQDIDLDLELWLRDPKQGASYKAALTLRES</sequence>
<comment type="caution">
    <text evidence="1">The sequence shown here is derived from an EMBL/GenBank/DDBJ whole genome shotgun (WGS) entry which is preliminary data.</text>
</comment>
<evidence type="ECO:0000313" key="1">
    <source>
        <dbReference type="EMBL" id="KAI4530769.1"/>
    </source>
</evidence>
<proteinExistence type="predicted"/>
<dbReference type="EMBL" id="JAKZEL010000024">
    <property type="protein sequence ID" value="KAI4530769.1"/>
    <property type="molecule type" value="Genomic_DNA"/>
</dbReference>
<keyword evidence="2" id="KW-1185">Reference proteome</keyword>
<protein>
    <submittedName>
        <fullName evidence="1">Uncharacterized protein</fullName>
    </submittedName>
</protein>
<organism evidence="1 2">
    <name type="scientific">Ovis ammon polii</name>
    <dbReference type="NCBI Taxonomy" id="230172"/>
    <lineage>
        <taxon>Eukaryota</taxon>
        <taxon>Metazoa</taxon>
        <taxon>Chordata</taxon>
        <taxon>Craniata</taxon>
        <taxon>Vertebrata</taxon>
        <taxon>Euteleostomi</taxon>
        <taxon>Mammalia</taxon>
        <taxon>Eutheria</taxon>
        <taxon>Laurasiatheria</taxon>
        <taxon>Artiodactyla</taxon>
        <taxon>Ruminantia</taxon>
        <taxon>Pecora</taxon>
        <taxon>Bovidae</taxon>
        <taxon>Caprinae</taxon>
        <taxon>Ovis</taxon>
    </lineage>
</organism>
<gene>
    <name evidence="1" type="ORF">MG293_018627</name>
</gene>